<dbReference type="Proteomes" id="UP000287649">
    <property type="component" value="Unassembled WGS sequence"/>
</dbReference>
<dbReference type="InterPro" id="IPR010890">
    <property type="entry name" value="PriC"/>
</dbReference>
<protein>
    <submittedName>
        <fullName evidence="1">Uncharacterized protein</fullName>
    </submittedName>
</protein>
<reference evidence="2" key="1">
    <citation type="journal article" date="2018" name="Front. Microbiol.">
        <title>Genome-Based Analysis Reveals the Taxonomy and Diversity of the Family Idiomarinaceae.</title>
        <authorList>
            <person name="Liu Y."/>
            <person name="Lai Q."/>
            <person name="Shao Z."/>
        </authorList>
    </citation>
    <scope>NUCLEOTIDE SEQUENCE [LARGE SCALE GENOMIC DNA]</scope>
    <source>
        <strain evidence="2">PO-M2</strain>
    </source>
</reference>
<evidence type="ECO:0000313" key="1">
    <source>
        <dbReference type="EMBL" id="RUO55987.1"/>
    </source>
</evidence>
<dbReference type="OrthoDB" id="6240036at2"/>
<organism evidence="1 2">
    <name type="scientific">Pseudidiomarina homiensis</name>
    <dbReference type="NCBI Taxonomy" id="364198"/>
    <lineage>
        <taxon>Bacteria</taxon>
        <taxon>Pseudomonadati</taxon>
        <taxon>Pseudomonadota</taxon>
        <taxon>Gammaproteobacteria</taxon>
        <taxon>Alteromonadales</taxon>
        <taxon>Idiomarinaceae</taxon>
        <taxon>Pseudidiomarina</taxon>
    </lineage>
</organism>
<gene>
    <name evidence="1" type="ORF">CWI70_04220</name>
</gene>
<keyword evidence="2" id="KW-1185">Reference proteome</keyword>
<name>A0A432Y4X3_9GAMM</name>
<dbReference type="InterPro" id="IPR038338">
    <property type="entry name" value="PriC_sf"/>
</dbReference>
<dbReference type="RefSeq" id="WP_126770847.1">
    <property type="nucleotide sequence ID" value="NZ_PIPX01000001.1"/>
</dbReference>
<dbReference type="AlphaFoldDB" id="A0A432Y4X3"/>
<evidence type="ECO:0000313" key="2">
    <source>
        <dbReference type="Proteomes" id="UP000287649"/>
    </source>
</evidence>
<dbReference type="Pfam" id="PF07445">
    <property type="entry name" value="PriC"/>
    <property type="match status" value="1"/>
</dbReference>
<sequence length="100" mass="11925">MPTESTVYQRLQHQIAHLRQQILALRVSEEQFQDWFDAQLFKTTHSAPEHYCDELATNVRQLERSQSADQQQWLALRVEQQMLALSRAVAFFQSRQRRKP</sequence>
<dbReference type="EMBL" id="PIPX01000001">
    <property type="protein sequence ID" value="RUO55987.1"/>
    <property type="molecule type" value="Genomic_DNA"/>
</dbReference>
<dbReference type="Gene3D" id="1.20.1270.340">
    <property type="match status" value="1"/>
</dbReference>
<proteinExistence type="predicted"/>
<accession>A0A432Y4X3</accession>
<comment type="caution">
    <text evidence="1">The sequence shown here is derived from an EMBL/GenBank/DDBJ whole genome shotgun (WGS) entry which is preliminary data.</text>
</comment>